<protein>
    <recommendedName>
        <fullName evidence="3">Probable chemoreceptor glutamine deamidase CheD</fullName>
        <ecNumber evidence="3">3.5.1.44</ecNumber>
    </recommendedName>
</protein>
<dbReference type="HAMAP" id="MF_01440">
    <property type="entry name" value="CheD"/>
    <property type="match status" value="1"/>
</dbReference>
<dbReference type="SUPFAM" id="SSF64438">
    <property type="entry name" value="CNF1/YfiH-like putative cysteine hydrolases"/>
    <property type="match status" value="1"/>
</dbReference>
<dbReference type="GO" id="GO:0006935">
    <property type="term" value="P:chemotaxis"/>
    <property type="evidence" value="ECO:0007669"/>
    <property type="project" value="UniProtKB-UniRule"/>
</dbReference>
<dbReference type="Pfam" id="PF03975">
    <property type="entry name" value="CheD"/>
    <property type="match status" value="1"/>
</dbReference>
<dbReference type="InterPro" id="IPR011324">
    <property type="entry name" value="Cytotoxic_necrot_fac-like_cat"/>
</dbReference>
<sequence>MTSNNKVVGVGEFAVSANQGERIKTFALGSCVAVIFLHKPSRSVGLIHVALPDSRISPDIAAKRPGYFADTGIPAILKEMAVLTGTGTSNGLARGMVVKMAGGANVMDTNNTFNIGKRNILALKKILWPLGMGPAAEDVGGGFSRTVTVGVASGRVFISCAGKGEWEL</sequence>
<dbReference type="Gene3D" id="3.30.1330.200">
    <property type="match status" value="1"/>
</dbReference>
<dbReference type="AlphaFoldDB" id="A0A7C2Y060"/>
<dbReference type="Proteomes" id="UP000885986">
    <property type="component" value="Unassembled WGS sequence"/>
</dbReference>
<dbReference type="InterPro" id="IPR005659">
    <property type="entry name" value="Chemorcpt_Glu_NH3ase_CheD"/>
</dbReference>
<dbReference type="PANTHER" id="PTHR35147">
    <property type="entry name" value="CHEMORECEPTOR GLUTAMINE DEAMIDASE CHED-RELATED"/>
    <property type="match status" value="1"/>
</dbReference>
<gene>
    <name evidence="3" type="primary">cheD</name>
    <name evidence="4" type="ORF">ENN98_07080</name>
</gene>
<keyword evidence="1 3" id="KW-0145">Chemotaxis</keyword>
<accession>A0A7C2Y060</accession>
<comment type="catalytic activity">
    <reaction evidence="3">
        <text>L-glutaminyl-[protein] + H2O = L-glutamyl-[protein] + NH4(+)</text>
        <dbReference type="Rhea" id="RHEA:16441"/>
        <dbReference type="Rhea" id="RHEA-COMP:10207"/>
        <dbReference type="Rhea" id="RHEA-COMP:10208"/>
        <dbReference type="ChEBI" id="CHEBI:15377"/>
        <dbReference type="ChEBI" id="CHEBI:28938"/>
        <dbReference type="ChEBI" id="CHEBI:29973"/>
        <dbReference type="ChEBI" id="CHEBI:30011"/>
        <dbReference type="EC" id="3.5.1.44"/>
    </reaction>
</comment>
<name>A0A7C2Y060_9BACT</name>
<evidence type="ECO:0000313" key="4">
    <source>
        <dbReference type="EMBL" id="HET98439.1"/>
    </source>
</evidence>
<evidence type="ECO:0000256" key="2">
    <source>
        <dbReference type="ARBA" id="ARBA00022801"/>
    </source>
</evidence>
<reference evidence="4" key="1">
    <citation type="journal article" date="2020" name="mSystems">
        <title>Genome- and Community-Level Interaction Insights into Carbon Utilization and Element Cycling Functions of Hydrothermarchaeota in Hydrothermal Sediment.</title>
        <authorList>
            <person name="Zhou Z."/>
            <person name="Liu Y."/>
            <person name="Xu W."/>
            <person name="Pan J."/>
            <person name="Luo Z.H."/>
            <person name="Li M."/>
        </authorList>
    </citation>
    <scope>NUCLEOTIDE SEQUENCE [LARGE SCALE GENOMIC DNA]</scope>
    <source>
        <strain evidence="4">SpSt-1224</strain>
    </source>
</reference>
<proteinExistence type="inferred from homology"/>
<comment type="function">
    <text evidence="3">Probably deamidates glutamine residues to glutamate on methyl-accepting chemotaxis receptors (MCPs), playing an important role in chemotaxis.</text>
</comment>
<organism evidence="4">
    <name type="scientific">Desulfurivibrio alkaliphilus</name>
    <dbReference type="NCBI Taxonomy" id="427923"/>
    <lineage>
        <taxon>Bacteria</taxon>
        <taxon>Pseudomonadati</taxon>
        <taxon>Thermodesulfobacteriota</taxon>
        <taxon>Desulfobulbia</taxon>
        <taxon>Desulfobulbales</taxon>
        <taxon>Desulfobulbaceae</taxon>
        <taxon>Desulfurivibrio</taxon>
    </lineage>
</organism>
<dbReference type="EMBL" id="DSDS01000156">
    <property type="protein sequence ID" value="HET98439.1"/>
    <property type="molecule type" value="Genomic_DNA"/>
</dbReference>
<comment type="caution">
    <text evidence="4">The sequence shown here is derived from an EMBL/GenBank/DDBJ whole genome shotgun (WGS) entry which is preliminary data.</text>
</comment>
<evidence type="ECO:0000256" key="1">
    <source>
        <dbReference type="ARBA" id="ARBA00022500"/>
    </source>
</evidence>
<evidence type="ECO:0000256" key="3">
    <source>
        <dbReference type="HAMAP-Rule" id="MF_01440"/>
    </source>
</evidence>
<dbReference type="EC" id="3.5.1.44" evidence="3"/>
<dbReference type="CDD" id="cd16352">
    <property type="entry name" value="CheD"/>
    <property type="match status" value="1"/>
</dbReference>
<dbReference type="PANTHER" id="PTHR35147:SF1">
    <property type="entry name" value="CHEMORECEPTOR GLUTAMINE DEAMIDASE CHED-RELATED"/>
    <property type="match status" value="1"/>
</dbReference>
<dbReference type="GO" id="GO:0050568">
    <property type="term" value="F:protein-glutamine glutaminase activity"/>
    <property type="evidence" value="ECO:0007669"/>
    <property type="project" value="UniProtKB-UniRule"/>
</dbReference>
<keyword evidence="2 3" id="KW-0378">Hydrolase</keyword>
<dbReference type="InterPro" id="IPR038592">
    <property type="entry name" value="CheD-like_sf"/>
</dbReference>
<comment type="similarity">
    <text evidence="3">Belongs to the CheD family.</text>
</comment>